<dbReference type="PANTHER" id="PTHR37305:SF1">
    <property type="entry name" value="MEMBRANE PROTEIN"/>
    <property type="match status" value="1"/>
</dbReference>
<evidence type="ECO:0000256" key="1">
    <source>
        <dbReference type="SAM" id="Phobius"/>
    </source>
</evidence>
<organism evidence="2 3">
    <name type="scientific">Robiginitalea aurantiaca</name>
    <dbReference type="NCBI Taxonomy" id="3056915"/>
    <lineage>
        <taxon>Bacteria</taxon>
        <taxon>Pseudomonadati</taxon>
        <taxon>Bacteroidota</taxon>
        <taxon>Flavobacteriia</taxon>
        <taxon>Flavobacteriales</taxon>
        <taxon>Flavobacteriaceae</taxon>
        <taxon>Robiginitalea</taxon>
    </lineage>
</organism>
<dbReference type="PANTHER" id="PTHR37305">
    <property type="entry name" value="INTEGRAL MEMBRANE PROTEIN-RELATED"/>
    <property type="match status" value="1"/>
</dbReference>
<protein>
    <submittedName>
        <fullName evidence="2">ABC transporter permease</fullName>
    </submittedName>
</protein>
<name>A0ABT7WFZ1_9FLAO</name>
<proteinExistence type="predicted"/>
<sequence length="276" mass="31693">MRNLIRTELFKIFRQRKTFYAIAAVFVLEAFIMVSAYYQGKEFLDVFLDNLRESFEFQGNLLNGNLIIYLVLNAFWFHIPLILMIVVSGFLTSEYKDRTVEAVLLQTVSKRQFILSKYIAALVFTAFILIVLILSTFAFSYLLFGKGDLVVFLDGLSFFDSAEALERLLLAFLVGSITMFFYATVSITLGVLFQEATITWIIAALFLIGTTLVLRLEFDSDLVNLLFFPKLTDNWQYVFFAEIPYGVIVKKNAVLIVYTLVFGVLGMRVFEKRDIT</sequence>
<evidence type="ECO:0000313" key="2">
    <source>
        <dbReference type="EMBL" id="MDM9631828.1"/>
    </source>
</evidence>
<accession>A0ABT7WFZ1</accession>
<dbReference type="RefSeq" id="WP_289725192.1">
    <property type="nucleotide sequence ID" value="NZ_JAUDUY010000004.1"/>
</dbReference>
<keyword evidence="3" id="KW-1185">Reference proteome</keyword>
<feature type="transmembrane region" description="Helical" evidence="1">
    <location>
        <begin position="118"/>
        <end position="144"/>
    </location>
</feature>
<feature type="transmembrane region" description="Helical" evidence="1">
    <location>
        <begin position="253"/>
        <end position="270"/>
    </location>
</feature>
<dbReference type="Pfam" id="PF12730">
    <property type="entry name" value="ABC2_membrane_4"/>
    <property type="match status" value="1"/>
</dbReference>
<dbReference type="EMBL" id="JAUDUY010000004">
    <property type="protein sequence ID" value="MDM9631828.1"/>
    <property type="molecule type" value="Genomic_DNA"/>
</dbReference>
<keyword evidence="1" id="KW-0812">Transmembrane</keyword>
<keyword evidence="1" id="KW-0472">Membrane</keyword>
<feature type="transmembrane region" description="Helical" evidence="1">
    <location>
        <begin position="197"/>
        <end position="216"/>
    </location>
</feature>
<evidence type="ECO:0000313" key="3">
    <source>
        <dbReference type="Proteomes" id="UP001174839"/>
    </source>
</evidence>
<keyword evidence="1" id="KW-1133">Transmembrane helix</keyword>
<reference evidence="2" key="1">
    <citation type="submission" date="2023-06" db="EMBL/GenBank/DDBJ databases">
        <title>Robiginitalea aurantiacus sp. nov. and Algoriphagus sediminis sp. nov., isolated from coastal sediment.</title>
        <authorList>
            <person name="Zhou Z.Y."/>
            <person name="An J."/>
            <person name="Jia Y.W."/>
            <person name="Du Z.J."/>
        </authorList>
    </citation>
    <scope>NUCLEOTIDE SEQUENCE</scope>
    <source>
        <strain evidence="2">M39</strain>
    </source>
</reference>
<comment type="caution">
    <text evidence="2">The sequence shown here is derived from an EMBL/GenBank/DDBJ whole genome shotgun (WGS) entry which is preliminary data.</text>
</comment>
<dbReference type="Proteomes" id="UP001174839">
    <property type="component" value="Unassembled WGS sequence"/>
</dbReference>
<gene>
    <name evidence="2" type="ORF">QU605_10115</name>
</gene>
<feature type="transmembrane region" description="Helical" evidence="1">
    <location>
        <begin position="164"/>
        <end position="185"/>
    </location>
</feature>
<feature type="transmembrane region" description="Helical" evidence="1">
    <location>
        <begin position="66"/>
        <end position="91"/>
    </location>
</feature>
<feature type="transmembrane region" description="Helical" evidence="1">
    <location>
        <begin position="20"/>
        <end position="38"/>
    </location>
</feature>